<sequence>MLGPLPREVFNESGRSGAAASKGRLTPDVAATLPAVFEWCDNAHNRNNSSNRAGVDLVQLTLTHRTAKKIAVRRDLHNWVFLYFRARRVSWEFMVHEERANYSQIDLFSEGVLDRWTVKLRFRMKREAPMKFPLMAFLSRMGLDADADLVFTTDGFFGDMLVGSVRKRNVVPHKVVSYNTTADALGMQNGDSVFVVRASPNLRANVESQLGAARRRSGRLIGLADPESLESDDAGSEDSNEDESNDFDISEDSEIFVSSDDIPGPQGLPLDSAPNA</sequence>
<name>A0A267EIC2_9PLAT</name>
<keyword evidence="3" id="KW-1185">Reference proteome</keyword>
<organism evidence="2 3">
    <name type="scientific">Macrostomum lignano</name>
    <dbReference type="NCBI Taxonomy" id="282301"/>
    <lineage>
        <taxon>Eukaryota</taxon>
        <taxon>Metazoa</taxon>
        <taxon>Spiralia</taxon>
        <taxon>Lophotrochozoa</taxon>
        <taxon>Platyhelminthes</taxon>
        <taxon>Rhabditophora</taxon>
        <taxon>Macrostomorpha</taxon>
        <taxon>Macrostomida</taxon>
        <taxon>Macrostomidae</taxon>
        <taxon>Macrostomum</taxon>
    </lineage>
</organism>
<protein>
    <submittedName>
        <fullName evidence="2">Uncharacterized protein</fullName>
    </submittedName>
</protein>
<reference evidence="2 3" key="1">
    <citation type="submission" date="2017-06" db="EMBL/GenBank/DDBJ databases">
        <title>A platform for efficient transgenesis in Macrostomum lignano, a flatworm model organism for stem cell research.</title>
        <authorList>
            <person name="Berezikov E."/>
        </authorList>
    </citation>
    <scope>NUCLEOTIDE SEQUENCE [LARGE SCALE GENOMIC DNA]</scope>
    <source>
        <strain evidence="2">DV1</strain>
        <tissue evidence="2">Whole organism</tissue>
    </source>
</reference>
<feature type="region of interest" description="Disordered" evidence="1">
    <location>
        <begin position="221"/>
        <end position="276"/>
    </location>
</feature>
<evidence type="ECO:0000256" key="1">
    <source>
        <dbReference type="SAM" id="MobiDB-lite"/>
    </source>
</evidence>
<gene>
    <name evidence="2" type="ORF">BOX15_Mlig006860g1</name>
</gene>
<feature type="compositionally biased region" description="Acidic residues" evidence="1">
    <location>
        <begin position="227"/>
        <end position="254"/>
    </location>
</feature>
<dbReference type="EMBL" id="NIVC01002053">
    <property type="protein sequence ID" value="PAA61265.1"/>
    <property type="molecule type" value="Genomic_DNA"/>
</dbReference>
<dbReference type="Proteomes" id="UP000215902">
    <property type="component" value="Unassembled WGS sequence"/>
</dbReference>
<evidence type="ECO:0000313" key="2">
    <source>
        <dbReference type="EMBL" id="PAA61265.1"/>
    </source>
</evidence>
<evidence type="ECO:0000313" key="3">
    <source>
        <dbReference type="Proteomes" id="UP000215902"/>
    </source>
</evidence>
<dbReference type="AlphaFoldDB" id="A0A267EIC2"/>
<comment type="caution">
    <text evidence="2">The sequence shown here is derived from an EMBL/GenBank/DDBJ whole genome shotgun (WGS) entry which is preliminary data.</text>
</comment>
<accession>A0A267EIC2</accession>
<proteinExistence type="predicted"/>